<dbReference type="InParanoid" id="A0A3Q7I4J5"/>
<evidence type="ECO:0000313" key="2">
    <source>
        <dbReference type="EnsemblPlants" id="Solyc09g072550.2.1.1"/>
    </source>
</evidence>
<keyword evidence="3" id="KW-1185">Reference proteome</keyword>
<accession>A0A3Q7I4J5</accession>
<proteinExistence type="predicted"/>
<organism evidence="2">
    <name type="scientific">Solanum lycopersicum</name>
    <name type="common">Tomato</name>
    <name type="synonym">Lycopersicon esculentum</name>
    <dbReference type="NCBI Taxonomy" id="4081"/>
    <lineage>
        <taxon>Eukaryota</taxon>
        <taxon>Viridiplantae</taxon>
        <taxon>Streptophyta</taxon>
        <taxon>Embryophyta</taxon>
        <taxon>Tracheophyta</taxon>
        <taxon>Spermatophyta</taxon>
        <taxon>Magnoliopsida</taxon>
        <taxon>eudicotyledons</taxon>
        <taxon>Gunneridae</taxon>
        <taxon>Pentapetalae</taxon>
        <taxon>asterids</taxon>
        <taxon>lamiids</taxon>
        <taxon>Solanales</taxon>
        <taxon>Solanaceae</taxon>
        <taxon>Solanoideae</taxon>
        <taxon>Solaneae</taxon>
        <taxon>Solanum</taxon>
        <taxon>Solanum subgen. Lycopersicon</taxon>
    </lineage>
</organism>
<sequence length="40" mass="4397">MRLLAPLRLSAPLEALYPPLMLRGSHLPPPSQPPLRGSRP</sequence>
<dbReference type="Proteomes" id="UP000004994">
    <property type="component" value="Chromosome 9"/>
</dbReference>
<evidence type="ECO:0000313" key="3">
    <source>
        <dbReference type="Proteomes" id="UP000004994"/>
    </source>
</evidence>
<name>A0A3Q7I4J5_SOLLC</name>
<dbReference type="AlphaFoldDB" id="A0A3Q7I4J5"/>
<reference evidence="2" key="2">
    <citation type="submission" date="2019-01" db="UniProtKB">
        <authorList>
            <consortium name="EnsemblPlants"/>
        </authorList>
    </citation>
    <scope>IDENTIFICATION</scope>
    <source>
        <strain evidence="2">cv. Heinz 1706</strain>
    </source>
</reference>
<evidence type="ECO:0000256" key="1">
    <source>
        <dbReference type="SAM" id="MobiDB-lite"/>
    </source>
</evidence>
<dbReference type="Gramene" id="Solyc09g072550.2.1">
    <property type="protein sequence ID" value="Solyc09g072550.2.1.1"/>
    <property type="gene ID" value="Solyc09g072550.2"/>
</dbReference>
<dbReference type="EnsemblPlants" id="Solyc09g072550.2.1">
    <property type="protein sequence ID" value="Solyc09g072550.2.1.1"/>
    <property type="gene ID" value="Solyc09g072550.2"/>
</dbReference>
<feature type="region of interest" description="Disordered" evidence="1">
    <location>
        <begin position="21"/>
        <end position="40"/>
    </location>
</feature>
<reference evidence="2" key="1">
    <citation type="journal article" date="2012" name="Nature">
        <title>The tomato genome sequence provides insights into fleshy fruit evolution.</title>
        <authorList>
            <consortium name="Tomato Genome Consortium"/>
        </authorList>
    </citation>
    <scope>NUCLEOTIDE SEQUENCE [LARGE SCALE GENOMIC DNA]</scope>
    <source>
        <strain evidence="2">cv. Heinz 1706</strain>
    </source>
</reference>
<protein>
    <submittedName>
        <fullName evidence="2">Uncharacterized protein</fullName>
    </submittedName>
</protein>